<evidence type="ECO:0000256" key="4">
    <source>
        <dbReference type="ARBA" id="ARBA00023098"/>
    </source>
</evidence>
<evidence type="ECO:0000313" key="8">
    <source>
        <dbReference type="EMBL" id="PIE33917.1"/>
    </source>
</evidence>
<dbReference type="PANTHER" id="PTHR14226:SF76">
    <property type="entry name" value="NTE FAMILY PROTEIN RSSA"/>
    <property type="match status" value="1"/>
</dbReference>
<dbReference type="Proteomes" id="UP000230821">
    <property type="component" value="Unassembled WGS sequence"/>
</dbReference>
<dbReference type="AlphaFoldDB" id="A0A2G6KE24"/>
<accession>A0A2G6KE24</accession>
<feature type="short sequence motif" description="GXSXG" evidence="5">
    <location>
        <begin position="410"/>
        <end position="414"/>
    </location>
</feature>
<gene>
    <name evidence="8" type="ORF">CSA56_09515</name>
</gene>
<dbReference type="SMART" id="SM00100">
    <property type="entry name" value="cNMP"/>
    <property type="match status" value="1"/>
</dbReference>
<dbReference type="EMBL" id="PDSK01000093">
    <property type="protein sequence ID" value="PIE33917.1"/>
    <property type="molecule type" value="Genomic_DNA"/>
</dbReference>
<name>A0A2G6KE24_9BACT</name>
<dbReference type="GO" id="GO:0016042">
    <property type="term" value="P:lipid catabolic process"/>
    <property type="evidence" value="ECO:0007669"/>
    <property type="project" value="UniProtKB-UniRule"/>
</dbReference>
<sequence>MGVRRIMPDTLYLLQSNRLFKGVAVDELEKIAPIFHKKYYPRGARICEEGEINSKFYILLSGQVRVLKRNKEGEEIELDLLTQGAFFGEMPLLLSEPRLTSIEVVIDAEVFECDKITFEEAIKHQTTVLYNLGELLSQKLHVEQDLTKKKKRLVKYPIICVYGTEERIGKSIVAINLGVSLIRETKCKVIILDMGIAAHGVASMLRIDTVRYVDSPSIDQAYLEDKIAKHHTMLDVLSIAPELLLEETKGRESIARILGILKDLYDYILIDTSSKLNRSTFEAIDLSNMMLFVTSNMTQEYPLIMLDHQEVRMLLNLTDETIDNTLIREKGYHLLPRNYGTIERFLDSGNPFVDGEPESNVSQALSRVARDIGGKKIGLALGGGSARGMAHIGIFHVLEKYGIPIDMIAGSSAGALIGSAYAAGVSIQTIEEAVLKWGSKIGLLRLTIPDLFDVGYYAKAIARMFRGQKTVWEPRFFRPGIGVFSGVQVNKLYLSVVGDPSFDDMKIPLSVVALDVNSGEEIIYEHGSVRLAVRASLSIPGIFTPLAYNGRLLIDGSIANPIPVNALVKRGADIIISVNVTPSLQDSLKSLRRSTRKDQLAVSRSPLLPAFDVAMRSLQSLQYELSAMKTSQANVHIVPDVGDVSWSEFFNAGQLIQKGKEATEEMIPQIQHLRWEA</sequence>
<dbReference type="SUPFAM" id="SSF52540">
    <property type="entry name" value="P-loop containing nucleoside triphosphate hydrolases"/>
    <property type="match status" value="1"/>
</dbReference>
<reference evidence="8 9" key="1">
    <citation type="submission" date="2017-10" db="EMBL/GenBank/DDBJ databases">
        <title>Novel microbial diversity and functional potential in the marine mammal oral microbiome.</title>
        <authorList>
            <person name="Dudek N.K."/>
            <person name="Sun C.L."/>
            <person name="Burstein D."/>
            <person name="Kantor R.S."/>
            <person name="Aliaga Goltsman D.S."/>
            <person name="Bik E.M."/>
            <person name="Thomas B.C."/>
            <person name="Banfield J.F."/>
            <person name="Relman D.A."/>
        </authorList>
    </citation>
    <scope>NUCLEOTIDE SEQUENCE [LARGE SCALE GENOMIC DNA]</scope>
    <source>
        <strain evidence="8">DOLJORAL78_47_16</strain>
    </source>
</reference>
<dbReference type="SUPFAM" id="SSF52151">
    <property type="entry name" value="FabD/lysophospholipase-like"/>
    <property type="match status" value="1"/>
</dbReference>
<evidence type="ECO:0000256" key="5">
    <source>
        <dbReference type="PROSITE-ProRule" id="PRU01161"/>
    </source>
</evidence>
<comment type="caution">
    <text evidence="8">The sequence shown here is derived from an EMBL/GenBank/DDBJ whole genome shotgun (WGS) entry which is preliminary data.</text>
</comment>
<proteinExistence type="inferred from homology"/>
<dbReference type="InterPro" id="IPR000595">
    <property type="entry name" value="cNMP-bd_dom"/>
</dbReference>
<dbReference type="CDD" id="cd07205">
    <property type="entry name" value="Pat_PNPLA6_PNPLA7_NTE1_like"/>
    <property type="match status" value="1"/>
</dbReference>
<organism evidence="8 9">
    <name type="scientific">candidate division KSB3 bacterium</name>
    <dbReference type="NCBI Taxonomy" id="2044937"/>
    <lineage>
        <taxon>Bacteria</taxon>
        <taxon>candidate division KSB3</taxon>
    </lineage>
</organism>
<evidence type="ECO:0000256" key="1">
    <source>
        <dbReference type="ARBA" id="ARBA00006636"/>
    </source>
</evidence>
<evidence type="ECO:0000256" key="2">
    <source>
        <dbReference type="ARBA" id="ARBA00022801"/>
    </source>
</evidence>
<dbReference type="PROSITE" id="PS51635">
    <property type="entry name" value="PNPLA"/>
    <property type="match status" value="1"/>
</dbReference>
<dbReference type="Gene3D" id="2.60.120.10">
    <property type="entry name" value="Jelly Rolls"/>
    <property type="match status" value="1"/>
</dbReference>
<dbReference type="InterPro" id="IPR027417">
    <property type="entry name" value="P-loop_NTPase"/>
</dbReference>
<evidence type="ECO:0008006" key="10">
    <source>
        <dbReference type="Google" id="ProtNLM"/>
    </source>
</evidence>
<dbReference type="Pfam" id="PF01734">
    <property type="entry name" value="Patatin"/>
    <property type="match status" value="1"/>
</dbReference>
<dbReference type="Gene3D" id="3.40.1090.10">
    <property type="entry name" value="Cytosolic phospholipase A2 catalytic domain"/>
    <property type="match status" value="2"/>
</dbReference>
<dbReference type="SUPFAM" id="SSF51206">
    <property type="entry name" value="cAMP-binding domain-like"/>
    <property type="match status" value="1"/>
</dbReference>
<dbReference type="CDD" id="cd00038">
    <property type="entry name" value="CAP_ED"/>
    <property type="match status" value="1"/>
</dbReference>
<keyword evidence="4 5" id="KW-0443">Lipid metabolism</keyword>
<feature type="domain" description="Cyclic nucleotide-binding" evidence="6">
    <location>
        <begin position="19"/>
        <end position="122"/>
    </location>
</feature>
<dbReference type="InterPro" id="IPR050301">
    <property type="entry name" value="NTE"/>
</dbReference>
<feature type="active site" description="Proton acceptor" evidence="5">
    <location>
        <position position="555"/>
    </location>
</feature>
<keyword evidence="2 5" id="KW-0378">Hydrolase</keyword>
<dbReference type="Pfam" id="PF00027">
    <property type="entry name" value="cNMP_binding"/>
    <property type="match status" value="1"/>
</dbReference>
<comment type="similarity">
    <text evidence="1">Belongs to the NTE family.</text>
</comment>
<dbReference type="PANTHER" id="PTHR14226">
    <property type="entry name" value="NEUROPATHY TARGET ESTERASE/SWISS CHEESE D.MELANOGASTER"/>
    <property type="match status" value="1"/>
</dbReference>
<dbReference type="PROSITE" id="PS50042">
    <property type="entry name" value="CNMP_BINDING_3"/>
    <property type="match status" value="1"/>
</dbReference>
<dbReference type="InterPro" id="IPR014710">
    <property type="entry name" value="RmlC-like_jellyroll"/>
</dbReference>
<feature type="active site" description="Nucleophile" evidence="5">
    <location>
        <position position="412"/>
    </location>
</feature>
<dbReference type="Gene3D" id="3.40.50.300">
    <property type="entry name" value="P-loop containing nucleotide triphosphate hydrolases"/>
    <property type="match status" value="1"/>
</dbReference>
<evidence type="ECO:0000259" key="7">
    <source>
        <dbReference type="PROSITE" id="PS51635"/>
    </source>
</evidence>
<evidence type="ECO:0000313" key="9">
    <source>
        <dbReference type="Proteomes" id="UP000230821"/>
    </source>
</evidence>
<dbReference type="GO" id="GO:0004622">
    <property type="term" value="F:phosphatidylcholine lysophospholipase activity"/>
    <property type="evidence" value="ECO:0007669"/>
    <property type="project" value="UniProtKB-ARBA"/>
</dbReference>
<comment type="caution">
    <text evidence="5">Lacks conserved residue(s) required for the propagation of feature annotation.</text>
</comment>
<dbReference type="InterPro" id="IPR016035">
    <property type="entry name" value="Acyl_Trfase/lysoPLipase"/>
</dbReference>
<feature type="domain" description="PNPLA" evidence="7">
    <location>
        <begin position="379"/>
        <end position="568"/>
    </location>
</feature>
<dbReference type="InterPro" id="IPR018490">
    <property type="entry name" value="cNMP-bd_dom_sf"/>
</dbReference>
<evidence type="ECO:0000259" key="6">
    <source>
        <dbReference type="PROSITE" id="PS50042"/>
    </source>
</evidence>
<dbReference type="InterPro" id="IPR002641">
    <property type="entry name" value="PNPLA_dom"/>
</dbReference>
<keyword evidence="3 5" id="KW-0442">Lipid degradation</keyword>
<protein>
    <recommendedName>
        <fullName evidence="10">Esterase</fullName>
    </recommendedName>
</protein>
<evidence type="ECO:0000256" key="3">
    <source>
        <dbReference type="ARBA" id="ARBA00022963"/>
    </source>
</evidence>